<protein>
    <submittedName>
        <fullName evidence="2">Uncharacterized protein</fullName>
    </submittedName>
</protein>
<sequence>MNALRRAVTDIRSIIGGVLGTIALYLLICSAFLTGPEEMAKTGGVNANLWAGLGLLLVSVGMIGWQLVRPEQGVAQGQDGS</sequence>
<feature type="transmembrane region" description="Helical" evidence="1">
    <location>
        <begin position="47"/>
        <end position="68"/>
    </location>
</feature>
<evidence type="ECO:0000313" key="3">
    <source>
        <dbReference type="Proteomes" id="UP000266895"/>
    </source>
</evidence>
<dbReference type="RefSeq" id="WP_126382209.1">
    <property type="nucleotide sequence ID" value="NZ_LR134350.1"/>
</dbReference>
<dbReference type="KEGG" id="ahw:NCTC11636_01058"/>
<feature type="transmembrane region" description="Helical" evidence="1">
    <location>
        <begin position="12"/>
        <end position="35"/>
    </location>
</feature>
<evidence type="ECO:0000256" key="1">
    <source>
        <dbReference type="SAM" id="Phobius"/>
    </source>
</evidence>
<keyword evidence="1" id="KW-1133">Transmembrane helix</keyword>
<gene>
    <name evidence="2" type="ORF">NCTC11636_01058</name>
</gene>
<organism evidence="2 3">
    <name type="scientific">Actinomyces howellii</name>
    <dbReference type="NCBI Taxonomy" id="52771"/>
    <lineage>
        <taxon>Bacteria</taxon>
        <taxon>Bacillati</taxon>
        <taxon>Actinomycetota</taxon>
        <taxon>Actinomycetes</taxon>
        <taxon>Actinomycetales</taxon>
        <taxon>Actinomycetaceae</taxon>
        <taxon>Actinomyces</taxon>
    </lineage>
</organism>
<keyword evidence="3" id="KW-1185">Reference proteome</keyword>
<proteinExistence type="predicted"/>
<keyword evidence="1" id="KW-0812">Transmembrane</keyword>
<dbReference type="OrthoDB" id="5196985at2"/>
<dbReference type="EMBL" id="LR134350">
    <property type="protein sequence ID" value="VEG27494.1"/>
    <property type="molecule type" value="Genomic_DNA"/>
</dbReference>
<name>A0A448HFV6_9ACTO</name>
<reference evidence="2 3" key="1">
    <citation type="submission" date="2018-12" db="EMBL/GenBank/DDBJ databases">
        <authorList>
            <consortium name="Pathogen Informatics"/>
        </authorList>
    </citation>
    <scope>NUCLEOTIDE SEQUENCE [LARGE SCALE GENOMIC DNA]</scope>
    <source>
        <strain evidence="2 3">NCTC11636</strain>
    </source>
</reference>
<accession>A0A448HFV6</accession>
<dbReference type="Proteomes" id="UP000266895">
    <property type="component" value="Chromosome"/>
</dbReference>
<dbReference type="AlphaFoldDB" id="A0A448HFV6"/>
<keyword evidence="1" id="KW-0472">Membrane</keyword>
<evidence type="ECO:0000313" key="2">
    <source>
        <dbReference type="EMBL" id="VEG27494.1"/>
    </source>
</evidence>